<evidence type="ECO:0000313" key="2">
    <source>
        <dbReference type="EMBL" id="AYJ39234.1"/>
    </source>
</evidence>
<dbReference type="AlphaFoldDB" id="A0AAD0X8L2"/>
<dbReference type="Pfam" id="PF08937">
    <property type="entry name" value="ThsB_TIR"/>
    <property type="match status" value="1"/>
</dbReference>
<dbReference type="Proteomes" id="UP000277896">
    <property type="component" value="Chromosome"/>
</dbReference>
<protein>
    <submittedName>
        <fullName evidence="2">Molecular chaperone Tir</fullName>
    </submittedName>
</protein>
<organism evidence="2 3">
    <name type="scientific">Lactiplantibacillus paraplantarum</name>
    <dbReference type="NCBI Taxonomy" id="60520"/>
    <lineage>
        <taxon>Bacteria</taxon>
        <taxon>Bacillati</taxon>
        <taxon>Bacillota</taxon>
        <taxon>Bacilli</taxon>
        <taxon>Lactobacillales</taxon>
        <taxon>Lactobacillaceae</taxon>
        <taxon>Lactiplantibacillus</taxon>
    </lineage>
</organism>
<gene>
    <name evidence="2" type="ORF">LP667_10670</name>
</gene>
<sequence length="167" mass="19922">MAYRNKVYVAFDGDEDMNYYRMIQAWAANTHDDFKLNNAHDLNKSYDDSEEESIKKQLRVRFANSKLFILLLGEHTKNLRKFVRWEIEVAIKLELPIIVVNIDKNKRVDSERFPTKLKTDLSISVPYYEKAIKYAMDNWPDSDAHHRKNNEKKMYYYPDSVYDNLGL</sequence>
<dbReference type="RefSeq" id="WP_056988491.1">
    <property type="nucleotide sequence ID" value="NZ_BJZG01000016.1"/>
</dbReference>
<proteinExistence type="predicted"/>
<reference evidence="2 3" key="1">
    <citation type="submission" date="2018-10" db="EMBL/GenBank/DDBJ databases">
        <title>Genome seuquencing of Lactobacillus species.</title>
        <authorList>
            <person name="Baek C."/>
            <person name="Yi H."/>
        </authorList>
    </citation>
    <scope>NUCLEOTIDE SEQUENCE [LARGE SCALE GENOMIC DNA]</scope>
    <source>
        <strain evidence="2 3">DSM 10667</strain>
    </source>
</reference>
<dbReference type="EMBL" id="CP032744">
    <property type="protein sequence ID" value="AYJ39234.1"/>
    <property type="molecule type" value="Genomic_DNA"/>
</dbReference>
<name>A0AAD0X8L2_9LACO</name>
<dbReference type="Gene3D" id="3.40.50.11200">
    <property type="match status" value="1"/>
</dbReference>
<evidence type="ECO:0000259" key="1">
    <source>
        <dbReference type="Pfam" id="PF08937"/>
    </source>
</evidence>
<evidence type="ECO:0000313" key="3">
    <source>
        <dbReference type="Proteomes" id="UP000277896"/>
    </source>
</evidence>
<feature type="domain" description="Thoeris protein ThsB TIR-like" evidence="1">
    <location>
        <begin position="8"/>
        <end position="106"/>
    </location>
</feature>
<accession>A0AAD0X8L2</accession>
<dbReference type="InterPro" id="IPR015032">
    <property type="entry name" value="ThsB__TIR-like_domain"/>
</dbReference>